<dbReference type="EMBL" id="JBBNAE010000007">
    <property type="protein sequence ID" value="KAK9109107.1"/>
    <property type="molecule type" value="Genomic_DNA"/>
</dbReference>
<keyword evidence="2" id="KW-0472">Membrane</keyword>
<evidence type="ECO:0000256" key="2">
    <source>
        <dbReference type="SAM" id="Phobius"/>
    </source>
</evidence>
<keyword evidence="2" id="KW-1133">Transmembrane helix</keyword>
<dbReference type="AlphaFoldDB" id="A0AAP0I5N8"/>
<organism evidence="3 4">
    <name type="scientific">Stephania japonica</name>
    <dbReference type="NCBI Taxonomy" id="461633"/>
    <lineage>
        <taxon>Eukaryota</taxon>
        <taxon>Viridiplantae</taxon>
        <taxon>Streptophyta</taxon>
        <taxon>Embryophyta</taxon>
        <taxon>Tracheophyta</taxon>
        <taxon>Spermatophyta</taxon>
        <taxon>Magnoliopsida</taxon>
        <taxon>Ranunculales</taxon>
        <taxon>Menispermaceae</taxon>
        <taxon>Menispermoideae</taxon>
        <taxon>Cissampelideae</taxon>
        <taxon>Stephania</taxon>
    </lineage>
</organism>
<accession>A0AAP0I5N8</accession>
<sequence>MGNRNHPCRGSSSRKEDDGVELSKPLKTVAEEWLRHAWFPLFFSFVENEALSSLLYSSTVDFLSFFLWWAFIRSDSGVIE</sequence>
<proteinExistence type="predicted"/>
<protein>
    <submittedName>
        <fullName evidence="3">Uncharacterized protein</fullName>
    </submittedName>
</protein>
<dbReference type="Proteomes" id="UP001417504">
    <property type="component" value="Unassembled WGS sequence"/>
</dbReference>
<evidence type="ECO:0000313" key="3">
    <source>
        <dbReference type="EMBL" id="KAK9109107.1"/>
    </source>
</evidence>
<keyword evidence="2" id="KW-0812">Transmembrane</keyword>
<keyword evidence="4" id="KW-1185">Reference proteome</keyword>
<feature type="transmembrane region" description="Helical" evidence="2">
    <location>
        <begin position="54"/>
        <end position="72"/>
    </location>
</feature>
<gene>
    <name evidence="3" type="ORF">Sjap_017167</name>
</gene>
<evidence type="ECO:0000313" key="4">
    <source>
        <dbReference type="Proteomes" id="UP001417504"/>
    </source>
</evidence>
<feature type="region of interest" description="Disordered" evidence="1">
    <location>
        <begin position="1"/>
        <end position="22"/>
    </location>
</feature>
<reference evidence="3 4" key="1">
    <citation type="submission" date="2024-01" db="EMBL/GenBank/DDBJ databases">
        <title>Genome assemblies of Stephania.</title>
        <authorList>
            <person name="Yang L."/>
        </authorList>
    </citation>
    <scope>NUCLEOTIDE SEQUENCE [LARGE SCALE GENOMIC DNA]</scope>
    <source>
        <strain evidence="3">QJT</strain>
        <tissue evidence="3">Leaf</tissue>
    </source>
</reference>
<name>A0AAP0I5N8_9MAGN</name>
<evidence type="ECO:0000256" key="1">
    <source>
        <dbReference type="SAM" id="MobiDB-lite"/>
    </source>
</evidence>
<comment type="caution">
    <text evidence="3">The sequence shown here is derived from an EMBL/GenBank/DDBJ whole genome shotgun (WGS) entry which is preliminary data.</text>
</comment>